<evidence type="ECO:0000259" key="1">
    <source>
        <dbReference type="Pfam" id="PF14534"/>
    </source>
</evidence>
<dbReference type="SUPFAM" id="SSF54427">
    <property type="entry name" value="NTF2-like"/>
    <property type="match status" value="1"/>
</dbReference>
<dbReference type="RefSeq" id="WP_108738060.1">
    <property type="nucleotide sequence ID" value="NZ_CP020919.1"/>
</dbReference>
<sequence length="124" mass="14407">MRIKSHEEIIVDLEDRAAKAFLTKDYDEIRRLTHANVVYKNEAGRIFTSLESMDLMHPEKFHIESLVVTDKMIRIFNNVAITNITNTISGKYMGIDFKGDFIYTRTWTFMNGKWLVIAGTTTKL</sequence>
<protein>
    <recommendedName>
        <fullName evidence="1">DUF4440 domain-containing protein</fullName>
    </recommendedName>
</protein>
<dbReference type="AlphaFoldDB" id="A0A2S1LSC9"/>
<dbReference type="Gene3D" id="3.10.450.50">
    <property type="match status" value="1"/>
</dbReference>
<dbReference type="InterPro" id="IPR027843">
    <property type="entry name" value="DUF4440"/>
</dbReference>
<dbReference type="InterPro" id="IPR032710">
    <property type="entry name" value="NTF2-like_dom_sf"/>
</dbReference>
<dbReference type="Proteomes" id="UP000244677">
    <property type="component" value="Chromosome"/>
</dbReference>
<organism evidence="2 3">
    <name type="scientific">Flavobacterium kingsejongi</name>
    <dbReference type="NCBI Taxonomy" id="1678728"/>
    <lineage>
        <taxon>Bacteria</taxon>
        <taxon>Pseudomonadati</taxon>
        <taxon>Bacteroidota</taxon>
        <taxon>Flavobacteriia</taxon>
        <taxon>Flavobacteriales</taxon>
        <taxon>Flavobacteriaceae</taxon>
        <taxon>Flavobacterium</taxon>
    </lineage>
</organism>
<name>A0A2S1LSC9_9FLAO</name>
<reference evidence="2 3" key="1">
    <citation type="submission" date="2017-04" db="EMBL/GenBank/DDBJ databases">
        <title>Complete genome sequence of Flavobacterium kingsejong AJ004.</title>
        <authorList>
            <person name="Lee P.C."/>
        </authorList>
    </citation>
    <scope>NUCLEOTIDE SEQUENCE [LARGE SCALE GENOMIC DNA]</scope>
    <source>
        <strain evidence="2 3">AJ004</strain>
    </source>
</reference>
<dbReference type="Pfam" id="PF14534">
    <property type="entry name" value="DUF4440"/>
    <property type="match status" value="1"/>
</dbReference>
<evidence type="ECO:0000313" key="2">
    <source>
        <dbReference type="EMBL" id="AWG26546.1"/>
    </source>
</evidence>
<feature type="domain" description="DUF4440" evidence="1">
    <location>
        <begin position="10"/>
        <end position="115"/>
    </location>
</feature>
<evidence type="ECO:0000313" key="3">
    <source>
        <dbReference type="Proteomes" id="UP000244677"/>
    </source>
</evidence>
<gene>
    <name evidence="2" type="ORF">FK004_15595</name>
</gene>
<dbReference type="KEGG" id="fki:FK004_15595"/>
<proteinExistence type="predicted"/>
<accession>A0A2S1LSC9</accession>
<dbReference type="OrthoDB" id="997066at2"/>
<dbReference type="EMBL" id="CP020919">
    <property type="protein sequence ID" value="AWG26546.1"/>
    <property type="molecule type" value="Genomic_DNA"/>
</dbReference>
<keyword evidence="3" id="KW-1185">Reference proteome</keyword>